<dbReference type="Pfam" id="PF01195">
    <property type="entry name" value="Pept_tRNA_hydro"/>
    <property type="match status" value="1"/>
</dbReference>
<dbReference type="InterPro" id="IPR001328">
    <property type="entry name" value="Pept_tRNA_hydro"/>
</dbReference>
<keyword evidence="3 7" id="KW-0378">Hydrolase</keyword>
<sequence length="135" mass="15469">MKDELFLMVPTTYMNESGIAVMEFVNYYKIDLKDLLIVVDDFNIPLFTFRLRLSGSDGGHNGLKSVIYHLNTDNFARLRVGIGEDEGKKDKDFVLGKMNGEDHKLIIDRGVSNLYTILENGFERSMSIINKKEEK</sequence>
<reference evidence="7" key="1">
    <citation type="journal article" date="2020" name="mSystems">
        <title>Genome- and Community-Level Interaction Insights into Carbon Utilization and Element Cycling Functions of Hydrothermarchaeota in Hydrothermal Sediment.</title>
        <authorList>
            <person name="Zhou Z."/>
            <person name="Liu Y."/>
            <person name="Xu W."/>
            <person name="Pan J."/>
            <person name="Luo Z.H."/>
            <person name="Li M."/>
        </authorList>
    </citation>
    <scope>NUCLEOTIDE SEQUENCE [LARGE SCALE GENOMIC DNA]</scope>
    <source>
        <strain evidence="7">SpSt-464</strain>
    </source>
</reference>
<evidence type="ECO:0000256" key="1">
    <source>
        <dbReference type="ARBA" id="ARBA00013260"/>
    </source>
</evidence>
<gene>
    <name evidence="7" type="ORF">ENS15_04620</name>
</gene>
<dbReference type="InterPro" id="IPR036416">
    <property type="entry name" value="Pept_tRNA_hydro_sf"/>
</dbReference>
<accession>A0A7C3J6F0</accession>
<evidence type="ECO:0000256" key="4">
    <source>
        <dbReference type="ARBA" id="ARBA00022884"/>
    </source>
</evidence>
<evidence type="ECO:0000256" key="5">
    <source>
        <dbReference type="ARBA" id="ARBA00038063"/>
    </source>
</evidence>
<evidence type="ECO:0000256" key="6">
    <source>
        <dbReference type="ARBA" id="ARBA00050038"/>
    </source>
</evidence>
<dbReference type="NCBIfam" id="TIGR00447">
    <property type="entry name" value="pth"/>
    <property type="match status" value="1"/>
</dbReference>
<dbReference type="GO" id="GO:0000049">
    <property type="term" value="F:tRNA binding"/>
    <property type="evidence" value="ECO:0007669"/>
    <property type="project" value="UniProtKB-KW"/>
</dbReference>
<protein>
    <recommendedName>
        <fullName evidence="6">Peptidyl-tRNA hydrolase</fullName>
        <ecNumber evidence="1">3.1.1.29</ecNumber>
    </recommendedName>
</protein>
<dbReference type="PANTHER" id="PTHR17224">
    <property type="entry name" value="PEPTIDYL-TRNA HYDROLASE"/>
    <property type="match status" value="1"/>
</dbReference>
<dbReference type="GO" id="GO:0004045">
    <property type="term" value="F:peptidyl-tRNA hydrolase activity"/>
    <property type="evidence" value="ECO:0007669"/>
    <property type="project" value="UniProtKB-EC"/>
</dbReference>
<evidence type="ECO:0000256" key="2">
    <source>
        <dbReference type="ARBA" id="ARBA00022555"/>
    </source>
</evidence>
<proteinExistence type="inferred from homology"/>
<keyword evidence="2" id="KW-0820">tRNA-binding</keyword>
<keyword evidence="4" id="KW-0694">RNA-binding</keyword>
<dbReference type="AlphaFoldDB" id="A0A7C3J6F0"/>
<evidence type="ECO:0000313" key="7">
    <source>
        <dbReference type="EMBL" id="HFK23916.1"/>
    </source>
</evidence>
<dbReference type="EMBL" id="DSTT01000005">
    <property type="protein sequence ID" value="HFK23916.1"/>
    <property type="molecule type" value="Genomic_DNA"/>
</dbReference>
<comment type="caution">
    <text evidence="7">The sequence shown here is derived from an EMBL/GenBank/DDBJ whole genome shotgun (WGS) entry which is preliminary data.</text>
</comment>
<dbReference type="InterPro" id="IPR018171">
    <property type="entry name" value="Pept_tRNA_hydro_CS"/>
</dbReference>
<dbReference type="PANTHER" id="PTHR17224:SF1">
    <property type="entry name" value="PEPTIDYL-TRNA HYDROLASE"/>
    <property type="match status" value="1"/>
</dbReference>
<dbReference type="EC" id="3.1.1.29" evidence="1"/>
<name>A0A7C3J6F0_UNCW3</name>
<organism evidence="7">
    <name type="scientific">candidate division WOR-3 bacterium</name>
    <dbReference type="NCBI Taxonomy" id="2052148"/>
    <lineage>
        <taxon>Bacteria</taxon>
        <taxon>Bacteria division WOR-3</taxon>
    </lineage>
</organism>
<comment type="similarity">
    <text evidence="5">Belongs to the PTH family.</text>
</comment>
<evidence type="ECO:0000256" key="3">
    <source>
        <dbReference type="ARBA" id="ARBA00022801"/>
    </source>
</evidence>
<dbReference type="Gene3D" id="3.40.50.1470">
    <property type="entry name" value="Peptidyl-tRNA hydrolase"/>
    <property type="match status" value="1"/>
</dbReference>
<dbReference type="PROSITE" id="PS01196">
    <property type="entry name" value="PEPT_TRNA_HYDROL_2"/>
    <property type="match status" value="1"/>
</dbReference>
<dbReference type="SUPFAM" id="SSF53178">
    <property type="entry name" value="Peptidyl-tRNA hydrolase-like"/>
    <property type="match status" value="1"/>
</dbReference>